<keyword evidence="2" id="KW-0813">Transport</keyword>
<dbReference type="PANTHER" id="PTHR10217:SF435">
    <property type="entry name" value="POTASSIUM VOLTAGE-GATED CHANNEL PROTEIN EAG"/>
    <property type="match status" value="1"/>
</dbReference>
<feature type="domain" description="Cyclic nucleotide-binding" evidence="13">
    <location>
        <begin position="502"/>
        <end position="600"/>
    </location>
</feature>
<dbReference type="SUPFAM" id="SSF51206">
    <property type="entry name" value="cAMP-binding domain-like"/>
    <property type="match status" value="1"/>
</dbReference>
<dbReference type="Gene3D" id="1.10.1200.260">
    <property type="match status" value="1"/>
</dbReference>
<evidence type="ECO:0000256" key="4">
    <source>
        <dbReference type="ARBA" id="ARBA00022692"/>
    </source>
</evidence>
<keyword evidence="14" id="KW-1185">Reference proteome</keyword>
<accession>A0ABM4CJ53</accession>
<dbReference type="PROSITE" id="PS50042">
    <property type="entry name" value="CNMP_BINDING_3"/>
    <property type="match status" value="1"/>
</dbReference>
<keyword evidence="10 12" id="KW-0472">Membrane</keyword>
<dbReference type="SUPFAM" id="SSF81324">
    <property type="entry name" value="Voltage-gated potassium channels"/>
    <property type="match status" value="1"/>
</dbReference>
<proteinExistence type="predicted"/>
<protein>
    <submittedName>
        <fullName evidence="15">Potassium voltage-gated channel subfamily H member 2 isoform X3</fullName>
    </submittedName>
</protein>
<evidence type="ECO:0000256" key="10">
    <source>
        <dbReference type="ARBA" id="ARBA00023136"/>
    </source>
</evidence>
<feature type="transmembrane region" description="Helical" evidence="12">
    <location>
        <begin position="298"/>
        <end position="322"/>
    </location>
</feature>
<evidence type="ECO:0000256" key="3">
    <source>
        <dbReference type="ARBA" id="ARBA00022538"/>
    </source>
</evidence>
<dbReference type="Gene3D" id="2.60.120.10">
    <property type="entry name" value="Jelly Rolls"/>
    <property type="match status" value="1"/>
</dbReference>
<dbReference type="Gene3D" id="1.10.287.70">
    <property type="match status" value="1"/>
</dbReference>
<evidence type="ECO:0000256" key="5">
    <source>
        <dbReference type="ARBA" id="ARBA00022826"/>
    </source>
</evidence>
<evidence type="ECO:0000313" key="14">
    <source>
        <dbReference type="Proteomes" id="UP001652625"/>
    </source>
</evidence>
<sequence length="753" mass="86513">MEDSNENRFLETIIEKAKDMGSLFIIASSVTLNRSILYCSVQFSEKIKLLRTVVLKNDAYLDFIFGKQTNIHSIKRYKEAIDLNKKENVEMVLYDASGFKAWYLVSTIPVFNCNLEPTLILIFFNEIGHLKKSLNELESPKTKWRNIARRVMAKNKMKLENNNFDKKKSLEEMTRFYEEMFIPFYGREKVKLPRKYTKILKVFDTVFDMAFLVDIGLTFFTTYVDKKGVLVTDLKKIKSDYLKGWFPLHTVFGLSCLTSSFFYNERNSIYVVQALILIRLLRLTFAPKKLVPYLDSNIFTLVLWMFIFLICAHWLACIWYLIGFQIDVVVKQNSHGWLSYLMLIEYSYDGMNVTTLIADGKGPPIANCYVTALYFVVTILSTCGFGNLGNSPNTLTEKMFTIIAMVFGCVLYAFIFGKVNNIIAQLYHATNKYSAQLNAIQHFIKTYKVPNSIGSRLKDYFIATWTVTKGVNQDRIMNRYPRDLQSDLCLCIHKKVLEKEPCFKNMSKEAQRSVSRFFWVLRTPPGDILVSYCEMVDSIYFVISGAFEVNCNEELIGLIGPGDSFGQRLVAKPEKSTCEVKSTSYGIVHSINVDGLLKALAIFPEELNKMKYTLKLSVDITKKIQKDRYKVKEVILNNWVASKSQLADISLETENQDESTSKLKPGSLLNVKIQKLPIELNKKVAQETFDVKTKSVAIKTQTKDARNVIIKKFNKVTPELANHPIELENNSNELNCFRNNTDKYFFANGDSSV</sequence>
<dbReference type="InterPro" id="IPR000595">
    <property type="entry name" value="cNMP-bd_dom"/>
</dbReference>
<feature type="transmembrane region" description="Helical" evidence="12">
    <location>
        <begin position="400"/>
        <end position="417"/>
    </location>
</feature>
<feature type="transmembrane region" description="Helical" evidence="12">
    <location>
        <begin position="369"/>
        <end position="388"/>
    </location>
</feature>
<reference evidence="15" key="1">
    <citation type="submission" date="2025-08" db="UniProtKB">
        <authorList>
            <consortium name="RefSeq"/>
        </authorList>
    </citation>
    <scope>IDENTIFICATION</scope>
</reference>
<evidence type="ECO:0000256" key="1">
    <source>
        <dbReference type="ARBA" id="ARBA00004141"/>
    </source>
</evidence>
<dbReference type="InterPro" id="IPR003938">
    <property type="entry name" value="K_chnl_volt-dep_EAG/ELK/ERG"/>
</dbReference>
<evidence type="ECO:0000256" key="11">
    <source>
        <dbReference type="ARBA" id="ARBA00023303"/>
    </source>
</evidence>
<dbReference type="Pfam" id="PF00027">
    <property type="entry name" value="cNMP_binding"/>
    <property type="match status" value="1"/>
</dbReference>
<dbReference type="PANTHER" id="PTHR10217">
    <property type="entry name" value="VOLTAGE AND LIGAND GATED POTASSIUM CHANNEL"/>
    <property type="match status" value="1"/>
</dbReference>
<keyword evidence="11" id="KW-0407">Ion channel</keyword>
<evidence type="ECO:0000256" key="2">
    <source>
        <dbReference type="ARBA" id="ARBA00022448"/>
    </source>
</evidence>
<dbReference type="GeneID" id="100213633"/>
<dbReference type="Proteomes" id="UP001652625">
    <property type="component" value="Chromosome 09"/>
</dbReference>
<evidence type="ECO:0000256" key="9">
    <source>
        <dbReference type="ARBA" id="ARBA00023065"/>
    </source>
</evidence>
<dbReference type="RefSeq" id="XP_065661778.1">
    <property type="nucleotide sequence ID" value="XM_065805706.1"/>
</dbReference>
<keyword evidence="3" id="KW-0633">Potassium transport</keyword>
<gene>
    <name evidence="15" type="primary">LOC100213633</name>
</gene>
<keyword evidence="8 12" id="KW-1133">Transmembrane helix</keyword>
<keyword evidence="6" id="KW-0851">Voltage-gated channel</keyword>
<evidence type="ECO:0000256" key="7">
    <source>
        <dbReference type="ARBA" id="ARBA00022958"/>
    </source>
</evidence>
<dbReference type="InterPro" id="IPR018490">
    <property type="entry name" value="cNMP-bd_dom_sf"/>
</dbReference>
<dbReference type="PRINTS" id="PR01463">
    <property type="entry name" value="EAGCHANLFMLY"/>
</dbReference>
<evidence type="ECO:0000313" key="15">
    <source>
        <dbReference type="RefSeq" id="XP_065661778.1"/>
    </source>
</evidence>
<keyword evidence="7" id="KW-0630">Potassium</keyword>
<feature type="transmembrane region" description="Helical" evidence="12">
    <location>
        <begin position="245"/>
        <end position="263"/>
    </location>
</feature>
<comment type="subcellular location">
    <subcellularLocation>
        <location evidence="1">Membrane</location>
        <topology evidence="1">Multi-pass membrane protein</topology>
    </subcellularLocation>
</comment>
<feature type="transmembrane region" description="Helical" evidence="12">
    <location>
        <begin position="269"/>
        <end position="286"/>
    </location>
</feature>
<dbReference type="InterPro" id="IPR050818">
    <property type="entry name" value="KCNH_animal-type"/>
</dbReference>
<evidence type="ECO:0000256" key="12">
    <source>
        <dbReference type="SAM" id="Phobius"/>
    </source>
</evidence>
<keyword evidence="9" id="KW-0406">Ion transport</keyword>
<dbReference type="CDD" id="cd00038">
    <property type="entry name" value="CAP_ED"/>
    <property type="match status" value="1"/>
</dbReference>
<dbReference type="InterPro" id="IPR005821">
    <property type="entry name" value="Ion_trans_dom"/>
</dbReference>
<keyword evidence="5" id="KW-0631">Potassium channel</keyword>
<dbReference type="Pfam" id="PF00520">
    <property type="entry name" value="Ion_trans"/>
    <property type="match status" value="1"/>
</dbReference>
<name>A0ABM4CJ53_HYDVU</name>
<keyword evidence="4 12" id="KW-0812">Transmembrane</keyword>
<dbReference type="Gene3D" id="3.30.450.20">
    <property type="entry name" value="PAS domain"/>
    <property type="match status" value="1"/>
</dbReference>
<evidence type="ECO:0000259" key="13">
    <source>
        <dbReference type="PROSITE" id="PS50042"/>
    </source>
</evidence>
<evidence type="ECO:0000256" key="8">
    <source>
        <dbReference type="ARBA" id="ARBA00022989"/>
    </source>
</evidence>
<evidence type="ECO:0000256" key="6">
    <source>
        <dbReference type="ARBA" id="ARBA00022882"/>
    </source>
</evidence>
<dbReference type="InterPro" id="IPR014710">
    <property type="entry name" value="RmlC-like_jellyroll"/>
</dbReference>
<organism evidence="14 15">
    <name type="scientific">Hydra vulgaris</name>
    <name type="common">Hydra</name>
    <name type="synonym">Hydra attenuata</name>
    <dbReference type="NCBI Taxonomy" id="6087"/>
    <lineage>
        <taxon>Eukaryota</taxon>
        <taxon>Metazoa</taxon>
        <taxon>Cnidaria</taxon>
        <taxon>Hydrozoa</taxon>
        <taxon>Hydroidolina</taxon>
        <taxon>Anthoathecata</taxon>
        <taxon>Aplanulata</taxon>
        <taxon>Hydridae</taxon>
        <taxon>Hydra</taxon>
    </lineage>
</organism>